<reference evidence="3" key="1">
    <citation type="journal article" date="2019" name="Int. J. Syst. Evol. Microbiol.">
        <title>The Global Catalogue of Microorganisms (GCM) 10K type strain sequencing project: providing services to taxonomists for standard genome sequencing and annotation.</title>
        <authorList>
            <consortium name="The Broad Institute Genomics Platform"/>
            <consortium name="The Broad Institute Genome Sequencing Center for Infectious Disease"/>
            <person name="Wu L."/>
            <person name="Ma J."/>
        </authorList>
    </citation>
    <scope>NUCLEOTIDE SEQUENCE [LARGE SCALE GENOMIC DNA]</scope>
    <source>
        <strain evidence="3">JCM 4565</strain>
    </source>
</reference>
<accession>A0ABP3HPH5</accession>
<feature type="compositionally biased region" description="Polar residues" evidence="1">
    <location>
        <begin position="93"/>
        <end position="103"/>
    </location>
</feature>
<evidence type="ECO:0000313" key="2">
    <source>
        <dbReference type="EMBL" id="GAA0375555.1"/>
    </source>
</evidence>
<comment type="caution">
    <text evidence="2">The sequence shown here is derived from an EMBL/GenBank/DDBJ whole genome shotgun (WGS) entry which is preliminary data.</text>
</comment>
<evidence type="ECO:0000313" key="3">
    <source>
        <dbReference type="Proteomes" id="UP001500063"/>
    </source>
</evidence>
<organism evidence="2 3">
    <name type="scientific">Streptomyces blastmyceticus</name>
    <dbReference type="NCBI Taxonomy" id="68180"/>
    <lineage>
        <taxon>Bacteria</taxon>
        <taxon>Bacillati</taxon>
        <taxon>Actinomycetota</taxon>
        <taxon>Actinomycetes</taxon>
        <taxon>Kitasatosporales</taxon>
        <taxon>Streptomycetaceae</taxon>
        <taxon>Streptomyces</taxon>
    </lineage>
</organism>
<keyword evidence="3" id="KW-1185">Reference proteome</keyword>
<dbReference type="Proteomes" id="UP001500063">
    <property type="component" value="Unassembled WGS sequence"/>
</dbReference>
<proteinExistence type="predicted"/>
<evidence type="ECO:0008006" key="4">
    <source>
        <dbReference type="Google" id="ProtNLM"/>
    </source>
</evidence>
<feature type="region of interest" description="Disordered" evidence="1">
    <location>
        <begin position="71"/>
        <end position="114"/>
    </location>
</feature>
<evidence type="ECO:0000256" key="1">
    <source>
        <dbReference type="SAM" id="MobiDB-lite"/>
    </source>
</evidence>
<dbReference type="EMBL" id="BAAABW010000033">
    <property type="protein sequence ID" value="GAA0375555.1"/>
    <property type="molecule type" value="Genomic_DNA"/>
</dbReference>
<protein>
    <recommendedName>
        <fullName evidence="4">Helix-turn-helix domain-containing protein</fullName>
    </recommendedName>
</protein>
<name>A0ABP3HPH5_9ACTN</name>
<sequence>MSLYGDYETGTNIYPSNSLIAQHLGYGGKTPEQRVNRLVSKLREAGWLTKTGKVPDGPVIYRLSIPEEGMSQTTYNISSSSSSTRGPSAPASVDSSDIDSSNKAGPKPAISRYKAKKSLSSLGSDYVSIMPNNYDYGAVVERPQQQEEAPF</sequence>
<gene>
    <name evidence="2" type="ORF">GCM10010319_62640</name>
</gene>